<comment type="caution">
    <text evidence="3">The sequence shown here is derived from an EMBL/GenBank/DDBJ whole genome shotgun (WGS) entry which is preliminary data.</text>
</comment>
<sequence length="358" mass="42270">MKFINRLFSKIFAFLYLFLRISKMKWIKNYDKNADTIIWIKTNPFTTLLRYLKHNDLLSDFALIESIAIRNIPFKIVIGNNIGKYNNKTIFYTVSENCNPYKVANYSATLFHTVHELENQGNKLFPETSEIEYWENKAFMQEQFLKLGINHPKTIILNRNYSINELDNLQFPALIKEIHSAGSRGITKVNSKEDLLKNLDKIWAKGHSKTIVQKLVDMRRDLRVVILNGEVISFYWRVNSSKEWKPTATSFGNTTEFGNFPEQWKSLFIDFLHKMNLPTGAFDITWEKDDLNSQPLVLEVSPSYQLNPSLPERYKSITYKEYKKKLFVSDAYYKEYVDIVFNCRKQITNYYFNKLKKA</sequence>
<dbReference type="GO" id="GO:0005737">
    <property type="term" value="C:cytoplasm"/>
    <property type="evidence" value="ECO:0007669"/>
    <property type="project" value="TreeGrafter"/>
</dbReference>
<dbReference type="Proteomes" id="UP000295260">
    <property type="component" value="Unassembled WGS sequence"/>
</dbReference>
<dbReference type="Pfam" id="PF08443">
    <property type="entry name" value="RimK"/>
    <property type="match status" value="1"/>
</dbReference>
<keyword evidence="1" id="KW-0547">Nucleotide-binding</keyword>
<dbReference type="InterPro" id="IPR013651">
    <property type="entry name" value="ATP-grasp_RimK-type"/>
</dbReference>
<keyword evidence="1" id="KW-0067">ATP-binding</keyword>
<proteinExistence type="predicted"/>
<dbReference type="PROSITE" id="PS50975">
    <property type="entry name" value="ATP_GRASP"/>
    <property type="match status" value="1"/>
</dbReference>
<dbReference type="PANTHER" id="PTHR21621">
    <property type="entry name" value="RIBOSOMAL PROTEIN S6 MODIFICATION PROTEIN"/>
    <property type="match status" value="1"/>
</dbReference>
<evidence type="ECO:0000256" key="1">
    <source>
        <dbReference type="PROSITE-ProRule" id="PRU00409"/>
    </source>
</evidence>
<keyword evidence="4" id="KW-1185">Reference proteome</keyword>
<dbReference type="InterPro" id="IPR013815">
    <property type="entry name" value="ATP_grasp_subdomain_1"/>
</dbReference>
<dbReference type="GO" id="GO:0046872">
    <property type="term" value="F:metal ion binding"/>
    <property type="evidence" value="ECO:0007669"/>
    <property type="project" value="InterPro"/>
</dbReference>
<dbReference type="Gene3D" id="3.30.1490.20">
    <property type="entry name" value="ATP-grasp fold, A domain"/>
    <property type="match status" value="1"/>
</dbReference>
<dbReference type="SUPFAM" id="SSF56059">
    <property type="entry name" value="Glutathione synthetase ATP-binding domain-like"/>
    <property type="match status" value="1"/>
</dbReference>
<dbReference type="InterPro" id="IPR011761">
    <property type="entry name" value="ATP-grasp"/>
</dbReference>
<evidence type="ECO:0000313" key="4">
    <source>
        <dbReference type="Proteomes" id="UP000295260"/>
    </source>
</evidence>
<evidence type="ECO:0000313" key="3">
    <source>
        <dbReference type="EMBL" id="TDP59196.1"/>
    </source>
</evidence>
<dbReference type="EMBL" id="SNXR01000013">
    <property type="protein sequence ID" value="TDP59196.1"/>
    <property type="molecule type" value="Genomic_DNA"/>
</dbReference>
<evidence type="ECO:0000259" key="2">
    <source>
        <dbReference type="PROSITE" id="PS50975"/>
    </source>
</evidence>
<accession>A0A4R6QB80</accession>
<gene>
    <name evidence="3" type="ORF">BC748_1439</name>
</gene>
<name>A0A4R6QB80_9FLAO</name>
<dbReference type="AlphaFoldDB" id="A0A4R6QB80"/>
<protein>
    <submittedName>
        <fullName evidence="3">RimK-like ATP-grasp domain-containing protein</fullName>
    </submittedName>
</protein>
<feature type="domain" description="ATP-grasp" evidence="2">
    <location>
        <begin position="141"/>
        <end position="328"/>
    </location>
</feature>
<reference evidence="3 4" key="1">
    <citation type="submission" date="2019-03" db="EMBL/GenBank/DDBJ databases">
        <title>Genomic Encyclopedia of Archaeal and Bacterial Type Strains, Phase II (KMG-II): from individual species to whole genera.</title>
        <authorList>
            <person name="Goeker M."/>
        </authorList>
    </citation>
    <scope>NUCLEOTIDE SEQUENCE [LARGE SCALE GENOMIC DNA]</scope>
    <source>
        <strain evidence="3 4">DSM 25687</strain>
    </source>
</reference>
<dbReference type="GO" id="GO:0016879">
    <property type="term" value="F:ligase activity, forming carbon-nitrogen bonds"/>
    <property type="evidence" value="ECO:0007669"/>
    <property type="project" value="TreeGrafter"/>
</dbReference>
<dbReference type="Gene3D" id="3.30.470.20">
    <property type="entry name" value="ATP-grasp fold, B domain"/>
    <property type="match status" value="1"/>
</dbReference>
<organism evidence="3 4">
    <name type="scientific">Flavobacterium dankookense</name>
    <dbReference type="NCBI Taxonomy" id="706186"/>
    <lineage>
        <taxon>Bacteria</taxon>
        <taxon>Pseudomonadati</taxon>
        <taxon>Bacteroidota</taxon>
        <taxon>Flavobacteriia</taxon>
        <taxon>Flavobacteriales</taxon>
        <taxon>Flavobacteriaceae</taxon>
        <taxon>Flavobacterium</taxon>
    </lineage>
</organism>
<dbReference type="GO" id="GO:0005524">
    <property type="term" value="F:ATP binding"/>
    <property type="evidence" value="ECO:0007669"/>
    <property type="project" value="UniProtKB-UniRule"/>
</dbReference>
<dbReference type="PANTHER" id="PTHR21621:SF0">
    <property type="entry name" value="BETA-CITRYLGLUTAMATE SYNTHASE B-RELATED"/>
    <property type="match status" value="1"/>
</dbReference>
<dbReference type="OrthoDB" id="1407247at2"/>